<keyword evidence="3" id="KW-0540">Nuclease</keyword>
<dbReference type="Proteomes" id="UP001387364">
    <property type="component" value="Chromosome"/>
</dbReference>
<protein>
    <submittedName>
        <fullName evidence="3">Endonuclease/exonuclease/phosphatase family protein</fullName>
    </submittedName>
</protein>
<feature type="transmembrane region" description="Helical" evidence="1">
    <location>
        <begin position="7"/>
        <end position="28"/>
    </location>
</feature>
<feature type="domain" description="Endonuclease/exonuclease/phosphatase" evidence="2">
    <location>
        <begin position="59"/>
        <end position="342"/>
    </location>
</feature>
<dbReference type="GO" id="GO:0004519">
    <property type="term" value="F:endonuclease activity"/>
    <property type="evidence" value="ECO:0007669"/>
    <property type="project" value="UniProtKB-KW"/>
</dbReference>
<dbReference type="PANTHER" id="PTHR14859:SF1">
    <property type="entry name" value="PGAP2-INTERACTING PROTEIN"/>
    <property type="match status" value="1"/>
</dbReference>
<keyword evidence="1" id="KW-0472">Membrane</keyword>
<keyword evidence="4" id="KW-1185">Reference proteome</keyword>
<keyword evidence="3" id="KW-0378">Hydrolase</keyword>
<dbReference type="Pfam" id="PF03372">
    <property type="entry name" value="Exo_endo_phos"/>
    <property type="match status" value="1"/>
</dbReference>
<dbReference type="EMBL" id="CP147404">
    <property type="protein sequence ID" value="WXB93122.1"/>
    <property type="molecule type" value="Genomic_DNA"/>
</dbReference>
<evidence type="ECO:0000313" key="4">
    <source>
        <dbReference type="Proteomes" id="UP001387364"/>
    </source>
</evidence>
<proteinExistence type="predicted"/>
<keyword evidence="3" id="KW-0255">Endonuclease</keyword>
<dbReference type="Gene3D" id="3.60.10.10">
    <property type="entry name" value="Endonuclease/exonuclease/phosphatase"/>
    <property type="match status" value="1"/>
</dbReference>
<name>A0ABZ2N697_9BACI</name>
<keyword evidence="1" id="KW-1133">Transmembrane helix</keyword>
<dbReference type="InterPro" id="IPR051916">
    <property type="entry name" value="GPI-anchor_lipid_remodeler"/>
</dbReference>
<evidence type="ECO:0000256" key="1">
    <source>
        <dbReference type="SAM" id="Phobius"/>
    </source>
</evidence>
<organism evidence="3 4">
    <name type="scientific">Bacillus kandeliae</name>
    <dbReference type="NCBI Taxonomy" id="3129297"/>
    <lineage>
        <taxon>Bacteria</taxon>
        <taxon>Bacillati</taxon>
        <taxon>Bacillota</taxon>
        <taxon>Bacilli</taxon>
        <taxon>Bacillales</taxon>
        <taxon>Bacillaceae</taxon>
        <taxon>Bacillus</taxon>
    </lineage>
</organism>
<dbReference type="SUPFAM" id="SSF56219">
    <property type="entry name" value="DNase I-like"/>
    <property type="match status" value="1"/>
</dbReference>
<gene>
    <name evidence="3" type="ORF">WDJ61_18185</name>
</gene>
<keyword evidence="1" id="KW-0812">Transmembrane</keyword>
<sequence length="353" mass="40461">MKKLLKVFLILIGIVVGSVGVFLAYMTITNKKHEDVENVQVTANTEKVLKVGEPFKTTTFNIGYAGLDKDQDFFMDGGTGSRSSSKEQTEENLKHMLQFLQTEKSDFLLLQEVDTKALRSYNINQLDYMKKGLEGYASTFAFNYNSQWVPVPIRKPLGYVESGLASFSTYKVEEATRFQLPGKEPWPKQVFDLDRCIVEHKIPVENGKFLRLVNLHLSAYDKGGKVRSQQVKFLKSYMNEHYKNGDYVVLGGDWNQLLSDVQLKDPEFKKEWPEWLVQLPKNFNEGGFQWAVDPNVWTVRDNVKKYVEGENFVTIIDGFIVSPNVEIVDVQGHDLKFEHSDHNPVSATLRLKE</sequence>
<accession>A0ABZ2N697</accession>
<evidence type="ECO:0000313" key="3">
    <source>
        <dbReference type="EMBL" id="WXB93122.1"/>
    </source>
</evidence>
<evidence type="ECO:0000259" key="2">
    <source>
        <dbReference type="Pfam" id="PF03372"/>
    </source>
</evidence>
<dbReference type="InterPro" id="IPR036691">
    <property type="entry name" value="Endo/exonu/phosph_ase_sf"/>
</dbReference>
<reference evidence="3 4" key="1">
    <citation type="submission" date="2024-02" db="EMBL/GenBank/DDBJ databases">
        <title>Seven novel Bacillus-like species.</title>
        <authorList>
            <person name="Liu G."/>
        </authorList>
    </citation>
    <scope>NUCLEOTIDE SEQUENCE [LARGE SCALE GENOMIC DNA]</scope>
    <source>
        <strain evidence="3 4">FJAT-52991</strain>
    </source>
</reference>
<dbReference type="PANTHER" id="PTHR14859">
    <property type="entry name" value="CALCOFLUOR WHITE HYPERSENSITIVE PROTEIN PRECURSOR"/>
    <property type="match status" value="1"/>
</dbReference>
<dbReference type="InterPro" id="IPR005135">
    <property type="entry name" value="Endo/exonuclease/phosphatase"/>
</dbReference>
<dbReference type="RefSeq" id="WP_338752339.1">
    <property type="nucleotide sequence ID" value="NZ_CP147404.1"/>
</dbReference>